<evidence type="ECO:0000313" key="5">
    <source>
        <dbReference type="Proteomes" id="UP000014760"/>
    </source>
</evidence>
<keyword evidence="5" id="KW-1185">Reference proteome</keyword>
<dbReference type="HOGENOM" id="CLU_1724068_0_0_1"/>
<proteinExistence type="predicted"/>
<dbReference type="EMBL" id="AMQN01012051">
    <property type="status" value="NOT_ANNOTATED_CDS"/>
    <property type="molecule type" value="Genomic_DNA"/>
</dbReference>
<reference evidence="4" key="3">
    <citation type="submission" date="2015-06" db="UniProtKB">
        <authorList>
            <consortium name="EnsemblMetazoa"/>
        </authorList>
    </citation>
    <scope>IDENTIFICATION</scope>
</reference>
<keyword evidence="2" id="KW-0472">Membrane</keyword>
<gene>
    <name evidence="3" type="ORF">CAPTEDRAFT_217826</name>
</gene>
<accession>R7TMB6</accession>
<dbReference type="AlphaFoldDB" id="R7TMB6"/>
<protein>
    <submittedName>
        <fullName evidence="3 4">Uncharacterized protein</fullName>
    </submittedName>
</protein>
<evidence type="ECO:0000256" key="1">
    <source>
        <dbReference type="SAM" id="MobiDB-lite"/>
    </source>
</evidence>
<feature type="transmembrane region" description="Helical" evidence="2">
    <location>
        <begin position="44"/>
        <end position="67"/>
    </location>
</feature>
<evidence type="ECO:0000313" key="3">
    <source>
        <dbReference type="EMBL" id="ELT94988.1"/>
    </source>
</evidence>
<keyword evidence="2" id="KW-1133">Transmembrane helix</keyword>
<feature type="compositionally biased region" description="Basic and acidic residues" evidence="1">
    <location>
        <begin position="92"/>
        <end position="105"/>
    </location>
</feature>
<reference evidence="5" key="1">
    <citation type="submission" date="2012-12" db="EMBL/GenBank/DDBJ databases">
        <authorList>
            <person name="Hellsten U."/>
            <person name="Grimwood J."/>
            <person name="Chapman J.A."/>
            <person name="Shapiro H."/>
            <person name="Aerts A."/>
            <person name="Otillar R.P."/>
            <person name="Terry A.Y."/>
            <person name="Boore J.L."/>
            <person name="Simakov O."/>
            <person name="Marletaz F."/>
            <person name="Cho S.-J."/>
            <person name="Edsinger-Gonzales E."/>
            <person name="Havlak P."/>
            <person name="Kuo D.-H."/>
            <person name="Larsson T."/>
            <person name="Lv J."/>
            <person name="Arendt D."/>
            <person name="Savage R."/>
            <person name="Osoegawa K."/>
            <person name="de Jong P."/>
            <person name="Lindberg D.R."/>
            <person name="Seaver E.C."/>
            <person name="Weisblat D.A."/>
            <person name="Putnam N.H."/>
            <person name="Grigoriev I.V."/>
            <person name="Rokhsar D.S."/>
        </authorList>
    </citation>
    <scope>NUCLEOTIDE SEQUENCE</scope>
    <source>
        <strain evidence="5">I ESC-2004</strain>
    </source>
</reference>
<dbReference type="EMBL" id="KB309260">
    <property type="protein sequence ID" value="ELT94988.1"/>
    <property type="molecule type" value="Genomic_DNA"/>
</dbReference>
<organism evidence="3">
    <name type="scientific">Capitella teleta</name>
    <name type="common">Polychaete worm</name>
    <dbReference type="NCBI Taxonomy" id="283909"/>
    <lineage>
        <taxon>Eukaryota</taxon>
        <taxon>Metazoa</taxon>
        <taxon>Spiralia</taxon>
        <taxon>Lophotrochozoa</taxon>
        <taxon>Annelida</taxon>
        <taxon>Polychaeta</taxon>
        <taxon>Sedentaria</taxon>
        <taxon>Scolecida</taxon>
        <taxon>Capitellidae</taxon>
        <taxon>Capitella</taxon>
    </lineage>
</organism>
<reference evidence="3 5" key="2">
    <citation type="journal article" date="2013" name="Nature">
        <title>Insights into bilaterian evolution from three spiralian genomes.</title>
        <authorList>
            <person name="Simakov O."/>
            <person name="Marletaz F."/>
            <person name="Cho S.J."/>
            <person name="Edsinger-Gonzales E."/>
            <person name="Havlak P."/>
            <person name="Hellsten U."/>
            <person name="Kuo D.H."/>
            <person name="Larsson T."/>
            <person name="Lv J."/>
            <person name="Arendt D."/>
            <person name="Savage R."/>
            <person name="Osoegawa K."/>
            <person name="de Jong P."/>
            <person name="Grimwood J."/>
            <person name="Chapman J.A."/>
            <person name="Shapiro H."/>
            <person name="Aerts A."/>
            <person name="Otillar R.P."/>
            <person name="Terry A.Y."/>
            <person name="Boore J.L."/>
            <person name="Grigoriev I.V."/>
            <person name="Lindberg D.R."/>
            <person name="Seaver E.C."/>
            <person name="Weisblat D.A."/>
            <person name="Putnam N.H."/>
            <person name="Rokhsar D.S."/>
        </authorList>
    </citation>
    <scope>NUCLEOTIDE SEQUENCE</scope>
    <source>
        <strain evidence="3 5">I ESC-2004</strain>
    </source>
</reference>
<evidence type="ECO:0000313" key="4">
    <source>
        <dbReference type="EnsemblMetazoa" id="CapteP217826"/>
    </source>
</evidence>
<sequence length="152" mass="18184">MGAILWRSLCPNNPNMTPVQLNKKRKEYDRCGLTKDLYRRKNVWLSRGLLFIWYCLWFVPDLLIVMLEHLSELKKYDNCKKTFSQSQQLGDRPPRSRDLKREIPPDRRCDVTKHQDLLALKGRENWLKMDFESLFDAPKMIPMPGPHKEYHP</sequence>
<dbReference type="Proteomes" id="UP000014760">
    <property type="component" value="Unassembled WGS sequence"/>
</dbReference>
<name>R7TMB6_CAPTE</name>
<feature type="region of interest" description="Disordered" evidence="1">
    <location>
        <begin position="83"/>
        <end position="105"/>
    </location>
</feature>
<evidence type="ECO:0000256" key="2">
    <source>
        <dbReference type="SAM" id="Phobius"/>
    </source>
</evidence>
<dbReference type="EnsemblMetazoa" id="CapteT217826">
    <property type="protein sequence ID" value="CapteP217826"/>
    <property type="gene ID" value="CapteG217826"/>
</dbReference>
<keyword evidence="2" id="KW-0812">Transmembrane</keyword>